<comment type="similarity">
    <text evidence="1 3">Belongs to the bacterial flagellin family.</text>
</comment>
<reference evidence="6 7" key="1">
    <citation type="submission" date="2017-10" db="EMBL/GenBank/DDBJ databases">
        <title>Biodiversity and function of Thalassospira species in the particle-attached aromatic-hydrocarbon-degrading consortia from the surface seawater of the China South Sea.</title>
        <authorList>
            <person name="Dong C."/>
            <person name="Liu R."/>
            <person name="Shao Z."/>
        </authorList>
    </citation>
    <scope>NUCLEOTIDE SEQUENCE [LARGE SCALE GENOMIC DNA]</scope>
    <source>
        <strain evidence="6 7">CSC3H3</strain>
    </source>
</reference>
<dbReference type="Pfam" id="PF00669">
    <property type="entry name" value="Flagellin_N"/>
    <property type="match status" value="1"/>
</dbReference>
<keyword evidence="3" id="KW-0964">Secreted</keyword>
<evidence type="ECO:0000256" key="2">
    <source>
        <dbReference type="ARBA" id="ARBA00023143"/>
    </source>
</evidence>
<feature type="domain" description="Flagellin N-terminal" evidence="4">
    <location>
        <begin position="7"/>
        <end position="141"/>
    </location>
</feature>
<evidence type="ECO:0000259" key="4">
    <source>
        <dbReference type="Pfam" id="PF00669"/>
    </source>
</evidence>
<protein>
    <recommendedName>
        <fullName evidence="3">Flagellin</fullName>
    </recommendedName>
</protein>
<keyword evidence="6" id="KW-0966">Cell projection</keyword>
<evidence type="ECO:0000256" key="1">
    <source>
        <dbReference type="ARBA" id="ARBA00005709"/>
    </source>
</evidence>
<name>A0ABN5FCC0_9PROT</name>
<keyword evidence="6" id="KW-0969">Cilium</keyword>
<organism evidence="6 7">
    <name type="scientific">Thalassospira marina</name>
    <dbReference type="NCBI Taxonomy" id="2048283"/>
    <lineage>
        <taxon>Bacteria</taxon>
        <taxon>Pseudomonadati</taxon>
        <taxon>Pseudomonadota</taxon>
        <taxon>Alphaproteobacteria</taxon>
        <taxon>Rhodospirillales</taxon>
        <taxon>Thalassospiraceae</taxon>
        <taxon>Thalassospira</taxon>
    </lineage>
</organism>
<dbReference type="PRINTS" id="PR00207">
    <property type="entry name" value="FLAGELLIN"/>
</dbReference>
<feature type="domain" description="Flagellin C-terminal" evidence="5">
    <location>
        <begin position="326"/>
        <end position="411"/>
    </location>
</feature>
<dbReference type="Proteomes" id="UP000233458">
    <property type="component" value="Chromosome"/>
</dbReference>
<evidence type="ECO:0000313" key="7">
    <source>
        <dbReference type="Proteomes" id="UP000233458"/>
    </source>
</evidence>
<dbReference type="EMBL" id="CP024199">
    <property type="protein sequence ID" value="AUG51993.1"/>
    <property type="molecule type" value="Genomic_DNA"/>
</dbReference>
<dbReference type="InterPro" id="IPR001029">
    <property type="entry name" value="Flagellin_N"/>
</dbReference>
<evidence type="ECO:0000313" key="6">
    <source>
        <dbReference type="EMBL" id="AUG51993.1"/>
    </source>
</evidence>
<comment type="function">
    <text evidence="3">Flagellin is the subunit protein which polymerizes to form the filaments of bacterial flagella.</text>
</comment>
<dbReference type="Gene3D" id="1.20.1330.10">
    <property type="entry name" value="f41 fragment of flagellin, N-terminal domain"/>
    <property type="match status" value="1"/>
</dbReference>
<dbReference type="Gene3D" id="3.30.70.2120">
    <property type="match status" value="1"/>
</dbReference>
<dbReference type="InterPro" id="IPR046358">
    <property type="entry name" value="Flagellin_C"/>
</dbReference>
<dbReference type="Gene3D" id="6.10.10.10">
    <property type="entry name" value="Flagellar export chaperone, C-terminal domain"/>
    <property type="match status" value="1"/>
</dbReference>
<dbReference type="InterPro" id="IPR001492">
    <property type="entry name" value="Flagellin"/>
</dbReference>
<dbReference type="PANTHER" id="PTHR42792">
    <property type="entry name" value="FLAGELLIN"/>
    <property type="match status" value="1"/>
</dbReference>
<keyword evidence="2 3" id="KW-0975">Bacterial flagellum</keyword>
<dbReference type="RefSeq" id="WP_101283893.1">
    <property type="nucleotide sequence ID" value="NZ_CP024199.1"/>
</dbReference>
<dbReference type="PANTHER" id="PTHR42792:SF2">
    <property type="entry name" value="FLAGELLIN"/>
    <property type="match status" value="1"/>
</dbReference>
<keyword evidence="7" id="KW-1185">Reference proteome</keyword>
<dbReference type="Pfam" id="PF00700">
    <property type="entry name" value="Flagellin_C"/>
    <property type="match status" value="1"/>
</dbReference>
<gene>
    <name evidence="6" type="ORF">CSC3H3_04105</name>
</gene>
<proteinExistence type="inferred from homology"/>
<evidence type="ECO:0000259" key="5">
    <source>
        <dbReference type="Pfam" id="PF00700"/>
    </source>
</evidence>
<dbReference type="SUPFAM" id="SSF64518">
    <property type="entry name" value="Phase 1 flagellin"/>
    <property type="match status" value="1"/>
</dbReference>
<dbReference type="InterPro" id="IPR042187">
    <property type="entry name" value="Flagellin_C_sub2"/>
</dbReference>
<sequence length="412" mass="42189">MALNIISNYAANVAHRNLQASDDMATRSLAKLSSGTRVVSARDDAASMAIGSRLNAEVQSLKTATVNIGQANSMLQIADGGMSTIDNILVRMKTLAVQGSSENLSSVERGYAFDEFSTLRDELDRVSSSTKFNGVQLLAGQTKLGFDPAAFGTGNAAADIGADSGFVSFDVASDASGIATGNQVTVDIATTGTTTVMSLTNVATGVSQSVDVSDYITGGAKELTGTQTKDLSFGQLGINVKINSNFGATAAAGLDSATDASTLTTAAETGAAASLTFKIGSGNNPAQDDLTFDLTVVNSQTLGSGTGNNLTDITDFNTAGAASAAIDVVSDAIDQLQTARSAVGVGQNRLDFASQNLASSIENNESARSTLLDLDVAAEMTSFSSKQVLVQSGVAMLAQANQMPQNLLRLLQ</sequence>
<evidence type="ECO:0000256" key="3">
    <source>
        <dbReference type="RuleBase" id="RU362073"/>
    </source>
</evidence>
<accession>A0ABN5FCC0</accession>
<keyword evidence="6" id="KW-0282">Flagellum</keyword>
<comment type="subcellular location">
    <subcellularLocation>
        <location evidence="3">Secreted</location>
    </subcellularLocation>
    <subcellularLocation>
        <location evidence="3">Bacterial flagellum</location>
    </subcellularLocation>
</comment>